<sequence length="323" mass="38194">MKCISVNDFLNNFDFQNIIGRGFYGVVCKAIDKNTQEEVAIQFFNSVRLEFHDFREFVARNSLGIPGVVPILHFYDNISKQQNESISIQVGSKKVNLNDSDHITVTKFIKNRNLEIVLVDYLSGRPTPGFGPTERSKIIFGIAKIMELAYEKKDFFHGELFTRKVLLDENFEPQISDFAIVLLQQRWNHYGLTNQSYAEFIAPETFDSDRIYIKQPVDVYAFGTLLYRMFTHNRELDDRKRSYTINRFLYRVYKGARFLKQDSIPEHYWELIQMCWDHDPQRRPDFKSIVLHLKDEKFALEEKGMKTNMQSLKEYQERLCNSR</sequence>
<dbReference type="EMBL" id="MLAK01000620">
    <property type="protein sequence ID" value="OHT10133.1"/>
    <property type="molecule type" value="Genomic_DNA"/>
</dbReference>
<dbReference type="AlphaFoldDB" id="A0A1J4KL86"/>
<dbReference type="Gene3D" id="1.10.510.10">
    <property type="entry name" value="Transferase(Phosphotransferase) domain 1"/>
    <property type="match status" value="1"/>
</dbReference>
<dbReference type="InterPro" id="IPR000719">
    <property type="entry name" value="Prot_kinase_dom"/>
</dbReference>
<dbReference type="PANTHER" id="PTHR44329">
    <property type="entry name" value="SERINE/THREONINE-PROTEIN KINASE TNNI3K-RELATED"/>
    <property type="match status" value="1"/>
</dbReference>
<proteinExistence type="predicted"/>
<organism evidence="2 3">
    <name type="scientific">Tritrichomonas foetus</name>
    <dbReference type="NCBI Taxonomy" id="1144522"/>
    <lineage>
        <taxon>Eukaryota</taxon>
        <taxon>Metamonada</taxon>
        <taxon>Parabasalia</taxon>
        <taxon>Tritrichomonadida</taxon>
        <taxon>Tritrichomonadidae</taxon>
        <taxon>Tritrichomonas</taxon>
    </lineage>
</organism>
<keyword evidence="3" id="KW-1185">Reference proteome</keyword>
<feature type="domain" description="Protein kinase" evidence="1">
    <location>
        <begin position="13"/>
        <end position="298"/>
    </location>
</feature>
<dbReference type="InterPro" id="IPR001245">
    <property type="entry name" value="Ser-Thr/Tyr_kinase_cat_dom"/>
</dbReference>
<protein>
    <recommendedName>
        <fullName evidence="1">Protein kinase domain-containing protein</fullName>
    </recommendedName>
</protein>
<evidence type="ECO:0000313" key="3">
    <source>
        <dbReference type="Proteomes" id="UP000179807"/>
    </source>
</evidence>
<dbReference type="Proteomes" id="UP000179807">
    <property type="component" value="Unassembled WGS sequence"/>
</dbReference>
<dbReference type="GeneID" id="94836235"/>
<dbReference type="PANTHER" id="PTHR44329:SF214">
    <property type="entry name" value="PROTEIN KINASE DOMAIN-CONTAINING PROTEIN"/>
    <property type="match status" value="1"/>
</dbReference>
<evidence type="ECO:0000313" key="2">
    <source>
        <dbReference type="EMBL" id="OHT10133.1"/>
    </source>
</evidence>
<comment type="caution">
    <text evidence="2">The sequence shown here is derived from an EMBL/GenBank/DDBJ whole genome shotgun (WGS) entry which is preliminary data.</text>
</comment>
<reference evidence="2" key="1">
    <citation type="submission" date="2016-10" db="EMBL/GenBank/DDBJ databases">
        <authorList>
            <person name="Benchimol M."/>
            <person name="Almeida L.G."/>
            <person name="Vasconcelos A.T."/>
            <person name="Perreira-Neves A."/>
            <person name="Rosa I.A."/>
            <person name="Tasca T."/>
            <person name="Bogo M.R."/>
            <person name="de Souza W."/>
        </authorList>
    </citation>
    <scope>NUCLEOTIDE SEQUENCE [LARGE SCALE GENOMIC DNA]</scope>
    <source>
        <strain evidence="2">K</strain>
    </source>
</reference>
<dbReference type="GO" id="GO:0005524">
    <property type="term" value="F:ATP binding"/>
    <property type="evidence" value="ECO:0007669"/>
    <property type="project" value="InterPro"/>
</dbReference>
<dbReference type="SUPFAM" id="SSF56112">
    <property type="entry name" value="Protein kinase-like (PK-like)"/>
    <property type="match status" value="1"/>
</dbReference>
<dbReference type="InterPro" id="IPR011009">
    <property type="entry name" value="Kinase-like_dom_sf"/>
</dbReference>
<name>A0A1J4KL86_9EUKA</name>
<evidence type="ECO:0000259" key="1">
    <source>
        <dbReference type="PROSITE" id="PS50011"/>
    </source>
</evidence>
<dbReference type="PROSITE" id="PS50011">
    <property type="entry name" value="PROTEIN_KINASE_DOM"/>
    <property type="match status" value="1"/>
</dbReference>
<dbReference type="Gene3D" id="3.30.200.20">
    <property type="entry name" value="Phosphorylase Kinase, domain 1"/>
    <property type="match status" value="1"/>
</dbReference>
<dbReference type="GO" id="GO:0004674">
    <property type="term" value="F:protein serine/threonine kinase activity"/>
    <property type="evidence" value="ECO:0007669"/>
    <property type="project" value="TreeGrafter"/>
</dbReference>
<dbReference type="Pfam" id="PF07714">
    <property type="entry name" value="PK_Tyr_Ser-Thr"/>
    <property type="match status" value="1"/>
</dbReference>
<gene>
    <name evidence="2" type="ORF">TRFO_20671</name>
</gene>
<dbReference type="OrthoDB" id="4062651at2759"/>
<dbReference type="VEuPathDB" id="TrichDB:TRFO_20671"/>
<accession>A0A1J4KL86</accession>
<dbReference type="RefSeq" id="XP_068363269.1">
    <property type="nucleotide sequence ID" value="XM_068501531.1"/>
</dbReference>
<dbReference type="InterPro" id="IPR051681">
    <property type="entry name" value="Ser/Thr_Kinases-Pseudokinases"/>
</dbReference>